<evidence type="ECO:0000256" key="8">
    <source>
        <dbReference type="ARBA" id="ARBA00061228"/>
    </source>
</evidence>
<reference evidence="12" key="1">
    <citation type="submission" date="2021-12" db="EMBL/GenBank/DDBJ databases">
        <authorList>
            <person name="King R."/>
        </authorList>
    </citation>
    <scope>NUCLEOTIDE SEQUENCE</scope>
</reference>
<evidence type="ECO:0000256" key="9">
    <source>
        <dbReference type="ARBA" id="ARBA00068688"/>
    </source>
</evidence>
<keyword evidence="13" id="KW-1185">Reference proteome</keyword>
<evidence type="ECO:0000256" key="7">
    <source>
        <dbReference type="ARBA" id="ARBA00023319"/>
    </source>
</evidence>
<dbReference type="GO" id="GO:0098609">
    <property type="term" value="P:cell-cell adhesion"/>
    <property type="evidence" value="ECO:0007669"/>
    <property type="project" value="TreeGrafter"/>
</dbReference>
<reference evidence="12" key="2">
    <citation type="submission" date="2022-10" db="EMBL/GenBank/DDBJ databases">
        <authorList>
            <consortium name="ENA_rothamsted_submissions"/>
            <consortium name="culmorum"/>
            <person name="King R."/>
        </authorList>
    </citation>
    <scope>NUCLEOTIDE SEQUENCE</scope>
</reference>
<evidence type="ECO:0000256" key="3">
    <source>
        <dbReference type="ARBA" id="ARBA00022525"/>
    </source>
</evidence>
<evidence type="ECO:0000256" key="2">
    <source>
        <dbReference type="ARBA" id="ARBA00004613"/>
    </source>
</evidence>
<dbReference type="AlphaFoldDB" id="A0A9N9W7C8"/>
<dbReference type="Pfam" id="PF13927">
    <property type="entry name" value="Ig_3"/>
    <property type="match status" value="1"/>
</dbReference>
<proteinExistence type="inferred from homology"/>
<dbReference type="GO" id="GO:0050839">
    <property type="term" value="F:cell adhesion molecule binding"/>
    <property type="evidence" value="ECO:0007669"/>
    <property type="project" value="TreeGrafter"/>
</dbReference>
<gene>
    <name evidence="12" type="ORF">DIATSA_LOCUS1871</name>
</gene>
<dbReference type="SMART" id="SM00408">
    <property type="entry name" value="IGc2"/>
    <property type="match status" value="1"/>
</dbReference>
<comment type="subcellular location">
    <subcellularLocation>
        <location evidence="1">Membrane</location>
        <topology evidence="1">Single-pass type I membrane protein</topology>
    </subcellularLocation>
    <subcellularLocation>
        <location evidence="2">Secreted</location>
    </subcellularLocation>
</comment>
<keyword evidence="7" id="KW-0393">Immunoglobulin domain</keyword>
<evidence type="ECO:0000259" key="11">
    <source>
        <dbReference type="PROSITE" id="PS50835"/>
    </source>
</evidence>
<dbReference type="GO" id="GO:0005576">
    <property type="term" value="C:extracellular region"/>
    <property type="evidence" value="ECO:0007669"/>
    <property type="project" value="UniProtKB-SubCell"/>
</dbReference>
<accession>A0A9N9W7C8</accession>
<dbReference type="FunFam" id="2.60.40.10:FF:000032">
    <property type="entry name" value="palladin isoform X1"/>
    <property type="match status" value="1"/>
</dbReference>
<feature type="domain" description="Ig-like" evidence="11">
    <location>
        <begin position="41"/>
        <end position="124"/>
    </location>
</feature>
<dbReference type="EMBL" id="OU893342">
    <property type="protein sequence ID" value="CAG9783719.1"/>
    <property type="molecule type" value="Genomic_DNA"/>
</dbReference>
<evidence type="ECO:0000313" key="12">
    <source>
        <dbReference type="EMBL" id="CAG9783719.1"/>
    </source>
</evidence>
<evidence type="ECO:0000256" key="1">
    <source>
        <dbReference type="ARBA" id="ARBA00004479"/>
    </source>
</evidence>
<evidence type="ECO:0000313" key="13">
    <source>
        <dbReference type="Proteomes" id="UP001153714"/>
    </source>
</evidence>
<dbReference type="SMART" id="SM00409">
    <property type="entry name" value="IG"/>
    <property type="match status" value="1"/>
</dbReference>
<dbReference type="PROSITE" id="PS50835">
    <property type="entry name" value="IG_LIKE"/>
    <property type="match status" value="1"/>
</dbReference>
<feature type="transmembrane region" description="Helical" evidence="10">
    <location>
        <begin position="15"/>
        <end position="32"/>
    </location>
</feature>
<dbReference type="PANTHER" id="PTHR11640">
    <property type="entry name" value="NEPHRIN"/>
    <property type="match status" value="1"/>
</dbReference>
<comment type="similarity">
    <text evidence="8">Belongs to the hemolin family.</text>
</comment>
<evidence type="ECO:0000256" key="10">
    <source>
        <dbReference type="SAM" id="Phobius"/>
    </source>
</evidence>
<organism evidence="12 13">
    <name type="scientific">Diatraea saccharalis</name>
    <name type="common">sugarcane borer</name>
    <dbReference type="NCBI Taxonomy" id="40085"/>
    <lineage>
        <taxon>Eukaryota</taxon>
        <taxon>Metazoa</taxon>
        <taxon>Ecdysozoa</taxon>
        <taxon>Arthropoda</taxon>
        <taxon>Hexapoda</taxon>
        <taxon>Insecta</taxon>
        <taxon>Pterygota</taxon>
        <taxon>Neoptera</taxon>
        <taxon>Endopterygota</taxon>
        <taxon>Lepidoptera</taxon>
        <taxon>Glossata</taxon>
        <taxon>Ditrysia</taxon>
        <taxon>Pyraloidea</taxon>
        <taxon>Crambidae</taxon>
        <taxon>Crambinae</taxon>
        <taxon>Diatraea</taxon>
    </lineage>
</organism>
<dbReference type="InterPro" id="IPR007110">
    <property type="entry name" value="Ig-like_dom"/>
</dbReference>
<dbReference type="GO" id="GO:0005911">
    <property type="term" value="C:cell-cell junction"/>
    <property type="evidence" value="ECO:0007669"/>
    <property type="project" value="TreeGrafter"/>
</dbReference>
<keyword evidence="5" id="KW-1015">Disulfide bond</keyword>
<dbReference type="Proteomes" id="UP001153714">
    <property type="component" value="Chromosome 11"/>
</dbReference>
<keyword evidence="6" id="KW-0325">Glycoprotein</keyword>
<dbReference type="InterPro" id="IPR013783">
    <property type="entry name" value="Ig-like_fold"/>
</dbReference>
<dbReference type="InterPro" id="IPR003598">
    <property type="entry name" value="Ig_sub2"/>
</dbReference>
<keyword evidence="10" id="KW-1133">Transmembrane helix</keyword>
<sequence>MEELERLLKMNPNNIFIVFVLYAIIVDISLSADSSGQMQPPRFSMQPSSSNSIVREGTTKILQCSALGIPQPMYRWLKNGVPLGDYSSELFYKIHNTKKQDAGAYQCIAKNDVGAIFSEKNNIVVACK</sequence>
<keyword evidence="10" id="KW-0812">Transmembrane</keyword>
<keyword evidence="3" id="KW-0964">Secreted</keyword>
<dbReference type="OrthoDB" id="8923679at2759"/>
<dbReference type="Gene3D" id="2.60.40.10">
    <property type="entry name" value="Immunoglobulins"/>
    <property type="match status" value="1"/>
</dbReference>
<name>A0A9N9W7C8_9NEOP</name>
<protein>
    <recommendedName>
        <fullName evidence="9">Hemolin</fullName>
    </recommendedName>
</protein>
<dbReference type="InterPro" id="IPR036179">
    <property type="entry name" value="Ig-like_dom_sf"/>
</dbReference>
<evidence type="ECO:0000256" key="4">
    <source>
        <dbReference type="ARBA" id="ARBA00023136"/>
    </source>
</evidence>
<evidence type="ECO:0000256" key="5">
    <source>
        <dbReference type="ARBA" id="ARBA00023157"/>
    </source>
</evidence>
<keyword evidence="4 10" id="KW-0472">Membrane</keyword>
<dbReference type="SUPFAM" id="SSF48726">
    <property type="entry name" value="Immunoglobulin"/>
    <property type="match status" value="1"/>
</dbReference>
<evidence type="ECO:0000256" key="6">
    <source>
        <dbReference type="ARBA" id="ARBA00023180"/>
    </source>
</evidence>
<dbReference type="PANTHER" id="PTHR11640:SF31">
    <property type="entry name" value="IRREGULAR CHIASM C-ROUGHEST PROTEIN-RELATED"/>
    <property type="match status" value="1"/>
</dbReference>
<dbReference type="GO" id="GO:0005886">
    <property type="term" value="C:plasma membrane"/>
    <property type="evidence" value="ECO:0007669"/>
    <property type="project" value="TreeGrafter"/>
</dbReference>
<dbReference type="InterPro" id="IPR051275">
    <property type="entry name" value="Cell_adhesion_signaling"/>
</dbReference>
<dbReference type="InterPro" id="IPR003599">
    <property type="entry name" value="Ig_sub"/>
</dbReference>